<feature type="transmembrane region" description="Helical" evidence="1">
    <location>
        <begin position="16"/>
        <end position="37"/>
    </location>
</feature>
<accession>A0A5B9Y2P1</accession>
<keyword evidence="3" id="KW-1185">Reference proteome</keyword>
<reference evidence="2 3" key="1">
    <citation type="submission" date="2019-08" db="EMBL/GenBank/DDBJ databases">
        <title>Complete genome sequence of Spiroplasma chinense CCH (DSM 19755).</title>
        <authorList>
            <person name="Shen H.-Y."/>
            <person name="Lin Y.-C."/>
            <person name="Chou L."/>
            <person name="Kuo C.-H."/>
        </authorList>
    </citation>
    <scope>NUCLEOTIDE SEQUENCE [LARGE SCALE GENOMIC DNA]</scope>
    <source>
        <strain evidence="2 3">CCH</strain>
    </source>
</reference>
<dbReference type="EMBL" id="CP043026">
    <property type="protein sequence ID" value="QEH61344.1"/>
    <property type="molecule type" value="Genomic_DNA"/>
</dbReference>
<dbReference type="AlphaFoldDB" id="A0A5B9Y2P1"/>
<evidence type="ECO:0000256" key="1">
    <source>
        <dbReference type="SAM" id="Phobius"/>
    </source>
</evidence>
<evidence type="ECO:0000313" key="2">
    <source>
        <dbReference type="EMBL" id="QEH61344.1"/>
    </source>
</evidence>
<evidence type="ECO:0000313" key="3">
    <source>
        <dbReference type="Proteomes" id="UP000323144"/>
    </source>
</evidence>
<dbReference type="KEGG" id="schi:SCHIN_v1c01460"/>
<feature type="transmembrane region" description="Helical" evidence="1">
    <location>
        <begin position="43"/>
        <end position="61"/>
    </location>
</feature>
<sequence length="140" mass="16541">MKDTYMRKNEIKIKENLLISLVMDSFLVGWILFEYFFDRDANIYITFSSNIMGLVIFAWSARNKLALQPIFSYVKKVRSSMTSLVLLLIFFWIPIFSVGFISVLYLIEKKEMKKLGIDLDKIKFFCKVEYTTEDISEIEV</sequence>
<gene>
    <name evidence="2" type="ORF">SCHIN_v1c01460</name>
</gene>
<keyword evidence="1" id="KW-0812">Transmembrane</keyword>
<feature type="transmembrane region" description="Helical" evidence="1">
    <location>
        <begin position="82"/>
        <end position="107"/>
    </location>
</feature>
<organism evidence="2 3">
    <name type="scientific">Spiroplasma chinense</name>
    <dbReference type="NCBI Taxonomy" id="216932"/>
    <lineage>
        <taxon>Bacteria</taxon>
        <taxon>Bacillati</taxon>
        <taxon>Mycoplasmatota</taxon>
        <taxon>Mollicutes</taxon>
        <taxon>Entomoplasmatales</taxon>
        <taxon>Spiroplasmataceae</taxon>
        <taxon>Spiroplasma</taxon>
    </lineage>
</organism>
<protein>
    <submittedName>
        <fullName evidence="2">Uncharacterized protein</fullName>
    </submittedName>
</protein>
<dbReference type="Proteomes" id="UP000323144">
    <property type="component" value="Chromosome"/>
</dbReference>
<proteinExistence type="predicted"/>
<keyword evidence="1" id="KW-1133">Transmembrane helix</keyword>
<keyword evidence="1" id="KW-0472">Membrane</keyword>
<name>A0A5B9Y2P1_9MOLU</name>